<evidence type="ECO:0000256" key="1">
    <source>
        <dbReference type="ARBA" id="ARBA00023015"/>
    </source>
</evidence>
<keyword evidence="1" id="KW-0805">Transcription regulation</keyword>
<dbReference type="PRINTS" id="PR00038">
    <property type="entry name" value="HTHLUXR"/>
</dbReference>
<sequence>MLLSREIENNLLRIQETINKHYPNQVEIDYEKYLEQTGVFSLFNQNQGAMSIIFDIKRCKIVNISKNITTFAGYNRKEFGENLTLSLISLLTPEHISLISVFATWIQKVLKHLPKTFRVEHFLNCWGVKLYHKSGETMKCHLSVLPLESDTEGKPLLFFISIQNITHLMKGDDYWIRGVFGKDEKKIFVYHSNEDKTVEQEILSEREKEVLKYIIQGLNTKQIAEILDISPNTVDNHRRNMLARTGTRDTTALIHLCKMMAIV</sequence>
<dbReference type="GO" id="GO:0003677">
    <property type="term" value="F:DNA binding"/>
    <property type="evidence" value="ECO:0007669"/>
    <property type="project" value="UniProtKB-KW"/>
</dbReference>
<comment type="caution">
    <text evidence="5">The sequence shown here is derived from an EMBL/GenBank/DDBJ whole genome shotgun (WGS) entry which is preliminary data.</text>
</comment>
<evidence type="ECO:0000256" key="2">
    <source>
        <dbReference type="ARBA" id="ARBA00023125"/>
    </source>
</evidence>
<dbReference type="SMART" id="SM00421">
    <property type="entry name" value="HTH_LUXR"/>
    <property type="match status" value="1"/>
</dbReference>
<dbReference type="Gene3D" id="3.30.450.20">
    <property type="entry name" value="PAS domain"/>
    <property type="match status" value="1"/>
</dbReference>
<dbReference type="CDD" id="cd06170">
    <property type="entry name" value="LuxR_C_like"/>
    <property type="match status" value="1"/>
</dbReference>
<dbReference type="Pfam" id="PF00196">
    <property type="entry name" value="GerE"/>
    <property type="match status" value="1"/>
</dbReference>
<protein>
    <submittedName>
        <fullName evidence="5">LuxR family transcriptional regulator</fullName>
    </submittedName>
</protein>
<dbReference type="PANTHER" id="PTHR44688:SF16">
    <property type="entry name" value="DNA-BINDING TRANSCRIPTIONAL ACTIVATOR DEVR_DOSR"/>
    <property type="match status" value="1"/>
</dbReference>
<dbReference type="GO" id="GO:0006355">
    <property type="term" value="P:regulation of DNA-templated transcription"/>
    <property type="evidence" value="ECO:0007669"/>
    <property type="project" value="InterPro"/>
</dbReference>
<organism evidence="5 6">
    <name type="scientific">Emticicia agri</name>
    <dbReference type="NCBI Taxonomy" id="2492393"/>
    <lineage>
        <taxon>Bacteria</taxon>
        <taxon>Pseudomonadati</taxon>
        <taxon>Bacteroidota</taxon>
        <taxon>Cytophagia</taxon>
        <taxon>Cytophagales</taxon>
        <taxon>Leadbetterellaceae</taxon>
        <taxon>Emticicia</taxon>
    </lineage>
</organism>
<dbReference type="PROSITE" id="PS50043">
    <property type="entry name" value="HTH_LUXR_2"/>
    <property type="match status" value="1"/>
</dbReference>
<dbReference type="PANTHER" id="PTHR44688">
    <property type="entry name" value="DNA-BINDING TRANSCRIPTIONAL ACTIVATOR DEVR_DOSR"/>
    <property type="match status" value="1"/>
</dbReference>
<dbReference type="InterPro" id="IPR016032">
    <property type="entry name" value="Sig_transdc_resp-reg_C-effctor"/>
</dbReference>
<dbReference type="Proteomes" id="UP000293162">
    <property type="component" value="Unassembled WGS sequence"/>
</dbReference>
<dbReference type="Gene3D" id="1.10.10.10">
    <property type="entry name" value="Winged helix-like DNA-binding domain superfamily/Winged helix DNA-binding domain"/>
    <property type="match status" value="1"/>
</dbReference>
<evidence type="ECO:0000313" key="5">
    <source>
        <dbReference type="EMBL" id="RYU97745.1"/>
    </source>
</evidence>
<dbReference type="InterPro" id="IPR000792">
    <property type="entry name" value="Tscrpt_reg_LuxR_C"/>
</dbReference>
<evidence type="ECO:0000256" key="3">
    <source>
        <dbReference type="ARBA" id="ARBA00023163"/>
    </source>
</evidence>
<reference evidence="5 6" key="1">
    <citation type="submission" date="2019-02" db="EMBL/GenBank/DDBJ databases">
        <title>Bacterial novel species Emticicia sp. 17J42-9 isolated from soil.</title>
        <authorList>
            <person name="Jung H.-Y."/>
        </authorList>
    </citation>
    <scope>NUCLEOTIDE SEQUENCE [LARGE SCALE GENOMIC DNA]</scope>
    <source>
        <strain evidence="5 6">17J42-9</strain>
    </source>
</reference>
<keyword evidence="6" id="KW-1185">Reference proteome</keyword>
<proteinExistence type="predicted"/>
<dbReference type="InterPro" id="IPR036388">
    <property type="entry name" value="WH-like_DNA-bd_sf"/>
</dbReference>
<gene>
    <name evidence="5" type="ORF">EWM59_01080</name>
</gene>
<dbReference type="PROSITE" id="PS00622">
    <property type="entry name" value="HTH_LUXR_1"/>
    <property type="match status" value="1"/>
</dbReference>
<evidence type="ECO:0000259" key="4">
    <source>
        <dbReference type="PROSITE" id="PS50043"/>
    </source>
</evidence>
<dbReference type="OrthoDB" id="1727128at2"/>
<dbReference type="AlphaFoldDB" id="A0A4Q5M5Z8"/>
<evidence type="ECO:0000313" key="6">
    <source>
        <dbReference type="Proteomes" id="UP000293162"/>
    </source>
</evidence>
<name>A0A4Q5M5Z8_9BACT</name>
<feature type="domain" description="HTH luxR-type" evidence="4">
    <location>
        <begin position="196"/>
        <end position="261"/>
    </location>
</feature>
<keyword evidence="2" id="KW-0238">DNA-binding</keyword>
<accession>A0A4Q5M5Z8</accession>
<dbReference type="EMBL" id="SEWF01000001">
    <property type="protein sequence ID" value="RYU97745.1"/>
    <property type="molecule type" value="Genomic_DNA"/>
</dbReference>
<dbReference type="SUPFAM" id="SSF46894">
    <property type="entry name" value="C-terminal effector domain of the bipartite response regulators"/>
    <property type="match status" value="1"/>
</dbReference>
<keyword evidence="3" id="KW-0804">Transcription</keyword>